<feature type="binding site" evidence="3">
    <location>
        <begin position="347"/>
        <end position="351"/>
    </location>
    <ligand>
        <name>ATP</name>
        <dbReference type="ChEBI" id="CHEBI:30616"/>
    </ligand>
</feature>
<dbReference type="SUPFAM" id="SSF47781">
    <property type="entry name" value="RuvA domain 2-like"/>
    <property type="match status" value="1"/>
</dbReference>
<dbReference type="InterPro" id="IPR003593">
    <property type="entry name" value="AAA+_ATPase"/>
</dbReference>
<evidence type="ECO:0000256" key="3">
    <source>
        <dbReference type="HAMAP-Rule" id="MF_01488"/>
    </source>
</evidence>
<comment type="caution">
    <text evidence="7">The sequence shown here is derived from an EMBL/GenBank/DDBJ whole genome shotgun (WGS) entry which is preliminary data.</text>
</comment>
<dbReference type="InterPro" id="IPR041451">
    <property type="entry name" value="RecD2_SH13"/>
</dbReference>
<evidence type="ECO:0000256" key="1">
    <source>
        <dbReference type="ARBA" id="ARBA00022741"/>
    </source>
</evidence>
<evidence type="ECO:0000259" key="5">
    <source>
        <dbReference type="SMART" id="SM00278"/>
    </source>
</evidence>
<evidence type="ECO:0000313" key="7">
    <source>
        <dbReference type="EMBL" id="HIU47361.1"/>
    </source>
</evidence>
<dbReference type="PANTHER" id="PTHR43788:SF6">
    <property type="entry name" value="DNA HELICASE B"/>
    <property type="match status" value="1"/>
</dbReference>
<dbReference type="InterPro" id="IPR055446">
    <property type="entry name" value="RecD2_N_OB"/>
</dbReference>
<comment type="similarity">
    <text evidence="3">Belongs to the RecD family. RecD2 subfamily.</text>
</comment>
<reference evidence="7" key="2">
    <citation type="journal article" date="2021" name="PeerJ">
        <title>Extensive microbial diversity within the chicken gut microbiome revealed by metagenomics and culture.</title>
        <authorList>
            <person name="Gilroy R."/>
            <person name="Ravi A."/>
            <person name="Getino M."/>
            <person name="Pursley I."/>
            <person name="Horton D.L."/>
            <person name="Alikhan N.F."/>
            <person name="Baker D."/>
            <person name="Gharbi K."/>
            <person name="Hall N."/>
            <person name="Watson M."/>
            <person name="Adriaenssens E.M."/>
            <person name="Foster-Nyarko E."/>
            <person name="Jarju S."/>
            <person name="Secka A."/>
            <person name="Antonio M."/>
            <person name="Oren A."/>
            <person name="Chaudhuri R.R."/>
            <person name="La Ragione R."/>
            <person name="Hildebrand F."/>
            <person name="Pallen M.J."/>
        </authorList>
    </citation>
    <scope>NUCLEOTIDE SEQUENCE</scope>
    <source>
        <strain evidence="7">ChiSxjej2B14-8506</strain>
    </source>
</reference>
<dbReference type="Pfam" id="PF13538">
    <property type="entry name" value="UvrD_C_2"/>
    <property type="match status" value="1"/>
</dbReference>
<dbReference type="Pfam" id="PF14520">
    <property type="entry name" value="HHH_5"/>
    <property type="match status" value="1"/>
</dbReference>
<dbReference type="CDD" id="cd18809">
    <property type="entry name" value="SF1_C_RecD"/>
    <property type="match status" value="1"/>
</dbReference>
<feature type="domain" description="Helix-hairpin-helix DNA-binding motif class 1" evidence="5">
    <location>
        <begin position="119"/>
        <end position="138"/>
    </location>
</feature>
<evidence type="ECO:0000259" key="6">
    <source>
        <dbReference type="SMART" id="SM00382"/>
    </source>
</evidence>
<dbReference type="GO" id="GO:0006310">
    <property type="term" value="P:DNA recombination"/>
    <property type="evidence" value="ECO:0007669"/>
    <property type="project" value="InterPro"/>
</dbReference>
<dbReference type="Gene3D" id="1.10.10.2220">
    <property type="match status" value="1"/>
</dbReference>
<name>A0A9D1S588_9FIRM</name>
<dbReference type="InterPro" id="IPR029493">
    <property type="entry name" value="RecD2-like_HHH"/>
</dbReference>
<dbReference type="AlphaFoldDB" id="A0A9D1S588"/>
<dbReference type="Pfam" id="PF13245">
    <property type="entry name" value="AAA_19"/>
    <property type="match status" value="1"/>
</dbReference>
<keyword evidence="3" id="KW-0413">Isomerase</keyword>
<evidence type="ECO:0000313" key="8">
    <source>
        <dbReference type="Proteomes" id="UP000824123"/>
    </source>
</evidence>
<keyword evidence="3" id="KW-0378">Hydrolase</keyword>
<dbReference type="GO" id="GO:0006281">
    <property type="term" value="P:DNA repair"/>
    <property type="evidence" value="ECO:0007669"/>
    <property type="project" value="InterPro"/>
</dbReference>
<dbReference type="SMART" id="SM00278">
    <property type="entry name" value="HhH1"/>
    <property type="match status" value="2"/>
</dbReference>
<feature type="domain" description="AAA+ ATPase" evidence="6">
    <location>
        <begin position="336"/>
        <end position="516"/>
    </location>
</feature>
<keyword evidence="2 3" id="KW-0067">ATP-binding</keyword>
<sequence>MGERVRFEASVEQITFRNESNGWTVMQLRKGRQRVTAVGAVLNVSEGERVRVSGDWTEHPDYGRQLKLTDCEVIAPTSVSDIERYLASGTIKGIGPATARIIVQEFGKRTLEILDSEPERLHEVPGIGPKRAELIANSYREQMGARQALMFLQSCGFSAGMAARVHKLYGAATENIVRTNPYRMVRDIAGIGFGTADMIASRIGIPRESPYRIQSGLIHVLQEASGSAGHVYLPRDELVGSARRLLGVESELIDTALSELTLSREVIVKDIDDTSAVYLARMHAAERDVAYRLSQLARAAASIDAGDIAARISRFEAAQQIKLSPEQRDAVTLAATRGMAVITGGPGTGKTTIIKCILSLMPGGTKVALCAPTGRAARRMTEATGMEARTIHRLLEYGGEDEQNFGRNREHPLDVNALICDEMSMVDIMLMRSLLQAVVDGTRLILVGDADQLPSVGPGCVLKDILASDAIPSVRLNEIHRQSEDSMIVFNAHRINAGEPPVLNKKGGDFFIERKESPAQAAQTIVDLAHRRLPGFAHVDALTGIQVLAPARKGETGVHALNAALQAAFNPHRPGVNERSAGDVQLRVGDKVMHIKNDYQLRWECGDESGEGVFNGEIGLITAIDPVEREVTVRFEDDREAVYDDSNIDELELAYCISVHKSQGCEFPVVILPVMPGPRMLMARNLLYTAVTRARNCVVLVGREAVLSEMIRNNFISHRYTALASRIRDYAGTLGDGEAQRQRDAMLKQMQLEFDFDAEPAIPDPDAVDPPCSPGQPG</sequence>
<dbReference type="GO" id="GO:0017116">
    <property type="term" value="F:single-stranded DNA helicase activity"/>
    <property type="evidence" value="ECO:0007669"/>
    <property type="project" value="TreeGrafter"/>
</dbReference>
<feature type="domain" description="Helix-hairpin-helix DNA-binding motif class 1" evidence="5">
    <location>
        <begin position="183"/>
        <end position="202"/>
    </location>
</feature>
<dbReference type="Pfam" id="PF18335">
    <property type="entry name" value="SH3_13"/>
    <property type="match status" value="1"/>
</dbReference>
<dbReference type="GO" id="GO:0005524">
    <property type="term" value="F:ATP binding"/>
    <property type="evidence" value="ECO:0007669"/>
    <property type="project" value="UniProtKB-UniRule"/>
</dbReference>
<accession>A0A9D1S588</accession>
<comment type="function">
    <text evidence="3">DNA-dependent ATPase and ATP-dependent 5'-3' DNA helicase. Has no activity on blunt DNA or DNA with 3'-overhangs, requires at least 10 bases of 5'-ssDNA for helicase activity.</text>
</comment>
<dbReference type="SMART" id="SM00382">
    <property type="entry name" value="AAA"/>
    <property type="match status" value="1"/>
</dbReference>
<dbReference type="InterPro" id="IPR006345">
    <property type="entry name" value="RecD2"/>
</dbReference>
<dbReference type="PANTHER" id="PTHR43788">
    <property type="entry name" value="DNA2/NAM7 HELICASE FAMILY MEMBER"/>
    <property type="match status" value="1"/>
</dbReference>
<dbReference type="InterPro" id="IPR027417">
    <property type="entry name" value="P-loop_NTPase"/>
</dbReference>
<dbReference type="Proteomes" id="UP000824123">
    <property type="component" value="Unassembled WGS sequence"/>
</dbReference>
<organism evidence="7 8">
    <name type="scientific">Candidatus Fimadaptatus faecigallinarum</name>
    <dbReference type="NCBI Taxonomy" id="2840814"/>
    <lineage>
        <taxon>Bacteria</taxon>
        <taxon>Bacillati</taxon>
        <taxon>Bacillota</taxon>
        <taxon>Clostridia</taxon>
        <taxon>Eubacteriales</taxon>
        <taxon>Candidatus Fimadaptatus</taxon>
    </lineage>
</organism>
<dbReference type="InterPro" id="IPR050534">
    <property type="entry name" value="Coronavir_polyprotein_1ab"/>
</dbReference>
<keyword evidence="3 7" id="KW-0347">Helicase</keyword>
<evidence type="ECO:0000256" key="2">
    <source>
        <dbReference type="ARBA" id="ARBA00022840"/>
    </source>
</evidence>
<dbReference type="Gene3D" id="3.40.50.300">
    <property type="entry name" value="P-loop containing nucleotide triphosphate hydrolases"/>
    <property type="match status" value="2"/>
</dbReference>
<dbReference type="GO" id="GO:0009338">
    <property type="term" value="C:exodeoxyribonuclease V complex"/>
    <property type="evidence" value="ECO:0007669"/>
    <property type="project" value="TreeGrafter"/>
</dbReference>
<dbReference type="SUPFAM" id="SSF52540">
    <property type="entry name" value="P-loop containing nucleoside triphosphate hydrolases"/>
    <property type="match status" value="2"/>
</dbReference>
<keyword evidence="1 3" id="KW-0547">Nucleotide-binding</keyword>
<dbReference type="GO" id="GO:0003677">
    <property type="term" value="F:DNA binding"/>
    <property type="evidence" value="ECO:0007669"/>
    <property type="project" value="UniProtKB-UniRule"/>
</dbReference>
<evidence type="ECO:0000256" key="4">
    <source>
        <dbReference type="SAM" id="MobiDB-lite"/>
    </source>
</evidence>
<reference evidence="7" key="1">
    <citation type="submission" date="2020-10" db="EMBL/GenBank/DDBJ databases">
        <authorList>
            <person name="Gilroy R."/>
        </authorList>
    </citation>
    <scope>NUCLEOTIDE SEQUENCE</scope>
    <source>
        <strain evidence="7">ChiSxjej2B14-8506</strain>
    </source>
</reference>
<comment type="catalytic activity">
    <reaction evidence="3">
        <text>ATP + H2O = ADP + phosphate + H(+)</text>
        <dbReference type="Rhea" id="RHEA:13065"/>
        <dbReference type="ChEBI" id="CHEBI:15377"/>
        <dbReference type="ChEBI" id="CHEBI:15378"/>
        <dbReference type="ChEBI" id="CHEBI:30616"/>
        <dbReference type="ChEBI" id="CHEBI:43474"/>
        <dbReference type="ChEBI" id="CHEBI:456216"/>
        <dbReference type="EC" id="5.6.2.3"/>
    </reaction>
</comment>
<dbReference type="GO" id="GO:0016787">
    <property type="term" value="F:hydrolase activity"/>
    <property type="evidence" value="ECO:0007669"/>
    <property type="project" value="UniProtKB-KW"/>
</dbReference>
<dbReference type="GO" id="GO:0043139">
    <property type="term" value="F:5'-3' DNA helicase activity"/>
    <property type="evidence" value="ECO:0007669"/>
    <property type="project" value="UniProtKB-UniRule"/>
</dbReference>
<dbReference type="EMBL" id="DVNK01000052">
    <property type="protein sequence ID" value="HIU47361.1"/>
    <property type="molecule type" value="Genomic_DNA"/>
</dbReference>
<dbReference type="CDD" id="cd17933">
    <property type="entry name" value="DEXSc_RecD-like"/>
    <property type="match status" value="1"/>
</dbReference>
<dbReference type="EC" id="5.6.2.3" evidence="3"/>
<dbReference type="HAMAP" id="MF_01488">
    <property type="entry name" value="RecD2"/>
    <property type="match status" value="1"/>
</dbReference>
<dbReference type="Pfam" id="PF14490">
    <property type="entry name" value="HHH_RecD2"/>
    <property type="match status" value="1"/>
</dbReference>
<protein>
    <recommendedName>
        <fullName evidence="3">ATP-dependent RecD2 DNA helicase</fullName>
        <ecNumber evidence="3">5.6.2.3</ecNumber>
    </recommendedName>
    <alternativeName>
        <fullName evidence="3">DNA 5'-3' helicase subunit RecD2</fullName>
    </alternativeName>
</protein>
<gene>
    <name evidence="3" type="primary">recD2</name>
    <name evidence="7" type="ORF">IAC59_08925</name>
</gene>
<dbReference type="NCBIfam" id="TIGR01448">
    <property type="entry name" value="recD_rel"/>
    <property type="match status" value="1"/>
</dbReference>
<dbReference type="Gene3D" id="2.30.30.940">
    <property type="match status" value="1"/>
</dbReference>
<dbReference type="Pfam" id="PF23139">
    <property type="entry name" value="OB_YrrC"/>
    <property type="match status" value="1"/>
</dbReference>
<dbReference type="Gene3D" id="1.10.150.20">
    <property type="entry name" value="5' to 3' exonuclease, C-terminal subdomain"/>
    <property type="match status" value="1"/>
</dbReference>
<dbReference type="InterPro" id="IPR003583">
    <property type="entry name" value="Hlx-hairpin-Hlx_DNA-bd_motif"/>
</dbReference>
<dbReference type="InterPro" id="IPR010994">
    <property type="entry name" value="RuvA_2-like"/>
</dbReference>
<keyword evidence="3" id="KW-0238">DNA-binding</keyword>
<feature type="region of interest" description="Disordered" evidence="4">
    <location>
        <begin position="759"/>
        <end position="778"/>
    </location>
</feature>
<dbReference type="InterPro" id="IPR027785">
    <property type="entry name" value="UvrD-like_helicase_C"/>
</dbReference>
<proteinExistence type="inferred from homology"/>